<evidence type="ECO:0000313" key="2">
    <source>
        <dbReference type="Proteomes" id="UP000807025"/>
    </source>
</evidence>
<keyword evidence="2" id="KW-1185">Reference proteome</keyword>
<evidence type="ECO:0000313" key="1">
    <source>
        <dbReference type="EMBL" id="KAF9491700.1"/>
    </source>
</evidence>
<comment type="caution">
    <text evidence="1">The sequence shown here is derived from an EMBL/GenBank/DDBJ whole genome shotgun (WGS) entry which is preliminary data.</text>
</comment>
<dbReference type="AlphaFoldDB" id="A0A9P5ZS51"/>
<proteinExistence type="predicted"/>
<accession>A0A9P5ZS51</accession>
<protein>
    <submittedName>
        <fullName evidence="1">Uncharacterized protein</fullName>
    </submittedName>
</protein>
<name>A0A9P5ZS51_PLEER</name>
<dbReference type="Proteomes" id="UP000807025">
    <property type="component" value="Unassembled WGS sequence"/>
</dbReference>
<reference evidence="1" key="1">
    <citation type="submission" date="2020-11" db="EMBL/GenBank/DDBJ databases">
        <authorList>
            <consortium name="DOE Joint Genome Institute"/>
            <person name="Ahrendt S."/>
            <person name="Riley R."/>
            <person name="Andreopoulos W."/>
            <person name="Labutti K."/>
            <person name="Pangilinan J."/>
            <person name="Ruiz-Duenas F.J."/>
            <person name="Barrasa J.M."/>
            <person name="Sanchez-Garcia M."/>
            <person name="Camarero S."/>
            <person name="Miyauchi S."/>
            <person name="Serrano A."/>
            <person name="Linde D."/>
            <person name="Babiker R."/>
            <person name="Drula E."/>
            <person name="Ayuso-Fernandez I."/>
            <person name="Pacheco R."/>
            <person name="Padilla G."/>
            <person name="Ferreira P."/>
            <person name="Barriuso J."/>
            <person name="Kellner H."/>
            <person name="Castanera R."/>
            <person name="Alfaro M."/>
            <person name="Ramirez L."/>
            <person name="Pisabarro A.G."/>
            <person name="Kuo A."/>
            <person name="Tritt A."/>
            <person name="Lipzen A."/>
            <person name="He G."/>
            <person name="Yan M."/>
            <person name="Ng V."/>
            <person name="Cullen D."/>
            <person name="Martin F."/>
            <person name="Rosso M.-N."/>
            <person name="Henrissat B."/>
            <person name="Hibbett D."/>
            <person name="Martinez A.T."/>
            <person name="Grigoriev I.V."/>
        </authorList>
    </citation>
    <scope>NUCLEOTIDE SEQUENCE</scope>
    <source>
        <strain evidence="1">ATCC 90797</strain>
    </source>
</reference>
<dbReference type="EMBL" id="MU154614">
    <property type="protein sequence ID" value="KAF9491700.1"/>
    <property type="molecule type" value="Genomic_DNA"/>
</dbReference>
<organism evidence="1 2">
    <name type="scientific">Pleurotus eryngii</name>
    <name type="common">Boletus of the steppes</name>
    <dbReference type="NCBI Taxonomy" id="5323"/>
    <lineage>
        <taxon>Eukaryota</taxon>
        <taxon>Fungi</taxon>
        <taxon>Dikarya</taxon>
        <taxon>Basidiomycota</taxon>
        <taxon>Agaricomycotina</taxon>
        <taxon>Agaricomycetes</taxon>
        <taxon>Agaricomycetidae</taxon>
        <taxon>Agaricales</taxon>
        <taxon>Pleurotineae</taxon>
        <taxon>Pleurotaceae</taxon>
        <taxon>Pleurotus</taxon>
    </lineage>
</organism>
<gene>
    <name evidence="1" type="ORF">BDN71DRAFT_1296480</name>
</gene>
<sequence>MLIPSLKNAITATGRKSDVHTIDCPGYSFRARVCVGLSYLLVPGASAHRCFDVLIPQPVFSAGGPTQQSRRRRWLFQSEVNWLAQRAPWALAVALTRSPNHTRHTRS</sequence>